<evidence type="ECO:0000256" key="1">
    <source>
        <dbReference type="SAM" id="SignalP"/>
    </source>
</evidence>
<dbReference type="Proteomes" id="UP001432099">
    <property type="component" value="Chromosome"/>
</dbReference>
<gene>
    <name evidence="2" type="ORF">T23_02960</name>
</gene>
<keyword evidence="1" id="KW-0732">Signal</keyword>
<dbReference type="InterPro" id="IPR024453">
    <property type="entry name" value="Peptidase_C92"/>
</dbReference>
<name>A0ABN6Z8N8_9FIRM</name>
<accession>A0ABN6Z8N8</accession>
<evidence type="ECO:0000313" key="2">
    <source>
        <dbReference type="EMBL" id="BEH90194.1"/>
    </source>
</evidence>
<dbReference type="Gene3D" id="3.90.1720.10">
    <property type="entry name" value="endopeptidase domain like (from Nostoc punctiforme)"/>
    <property type="match status" value="1"/>
</dbReference>
<feature type="chain" id="PRO_5045946697" evidence="1">
    <location>
        <begin position="23"/>
        <end position="260"/>
    </location>
</feature>
<organism evidence="2 3">
    <name type="scientific">Turicibacter faecis</name>
    <dbReference type="NCBI Taxonomy" id="2963365"/>
    <lineage>
        <taxon>Bacteria</taxon>
        <taxon>Bacillati</taxon>
        <taxon>Bacillota</taxon>
        <taxon>Erysipelotrichia</taxon>
        <taxon>Erysipelotrichales</taxon>
        <taxon>Turicibacteraceae</taxon>
        <taxon>Turicibacter</taxon>
    </lineage>
</organism>
<dbReference type="SUPFAM" id="SSF54001">
    <property type="entry name" value="Cysteine proteinases"/>
    <property type="match status" value="1"/>
</dbReference>
<reference evidence="2" key="1">
    <citation type="journal article" date="2024" name="Int. J. Syst. Evol. Microbiol.">
        <title>Turicibacter faecis sp. nov., isolated from faeces of heart failure mouse model.</title>
        <authorList>
            <person name="Imamura Y."/>
            <person name="Motooka D."/>
            <person name="Nakajima Y."/>
            <person name="Ito S."/>
            <person name="Kitakaze M."/>
            <person name="Iida T."/>
            <person name="Nakamura S."/>
        </authorList>
    </citation>
    <scope>NUCLEOTIDE SEQUENCE</scope>
    <source>
        <strain evidence="2">TC023</strain>
    </source>
</reference>
<sequence length="260" mass="29710">MKKCILMLLTVVSMYSTGTVKAETNSDYEVKMPEQSILRTEGLESYSQRIRELNQKEIDKLPRDEQQDAISSVLQVISELNQSKVDEITQMKEQSVGDLIESNTRGRTTTIEWQNYGDILVTLDSKTLGWNHGHAGIVDFNKNRVIEANPGEGVQSKLSYNKYWKSVNTDELYVGGASQSNYKTAVNYAAKQIGKPYTIMTTLSNTDKWYCSKLVYKAWLSAGYNVGDHYKDSAWKYDFIGVTPKQILWDDNVFFYQKVK</sequence>
<keyword evidence="3" id="KW-1185">Reference proteome</keyword>
<evidence type="ECO:0000313" key="3">
    <source>
        <dbReference type="Proteomes" id="UP001432099"/>
    </source>
</evidence>
<protein>
    <submittedName>
        <fullName evidence="2">Uncharacterized protein</fullName>
    </submittedName>
</protein>
<proteinExistence type="predicted"/>
<dbReference type="EMBL" id="AP028127">
    <property type="protein sequence ID" value="BEH90194.1"/>
    <property type="molecule type" value="Genomic_DNA"/>
</dbReference>
<dbReference type="InterPro" id="IPR038765">
    <property type="entry name" value="Papain-like_cys_pep_sf"/>
</dbReference>
<dbReference type="Pfam" id="PF05708">
    <property type="entry name" value="Peptidase_C92"/>
    <property type="match status" value="1"/>
</dbReference>
<feature type="signal peptide" evidence="1">
    <location>
        <begin position="1"/>
        <end position="22"/>
    </location>
</feature>